<keyword evidence="3 6" id="KW-0548">Nucleotidyltransferase</keyword>
<feature type="active site" evidence="6">
    <location>
        <position position="113"/>
    </location>
</feature>
<dbReference type="SUPFAM" id="SSF56672">
    <property type="entry name" value="DNA/RNA polymerases"/>
    <property type="match status" value="1"/>
</dbReference>
<dbReference type="InterPro" id="IPR017961">
    <property type="entry name" value="DNA_pol_Y-fam_little_finger"/>
</dbReference>
<dbReference type="Gene3D" id="3.30.70.270">
    <property type="match status" value="1"/>
</dbReference>
<dbReference type="GO" id="GO:0042276">
    <property type="term" value="P:error-prone translesion synthesis"/>
    <property type="evidence" value="ECO:0007669"/>
    <property type="project" value="TreeGrafter"/>
</dbReference>
<dbReference type="Pfam" id="PF11799">
    <property type="entry name" value="IMS_C"/>
    <property type="match status" value="1"/>
</dbReference>
<dbReference type="HAMAP" id="MF_01113">
    <property type="entry name" value="DNApol_IV"/>
    <property type="match status" value="1"/>
</dbReference>
<dbReference type="Pfam" id="PF11798">
    <property type="entry name" value="IMS_HHH"/>
    <property type="match status" value="1"/>
</dbReference>
<dbReference type="GO" id="GO:0003684">
    <property type="term" value="F:damaged DNA binding"/>
    <property type="evidence" value="ECO:0007669"/>
    <property type="project" value="InterPro"/>
</dbReference>
<dbReference type="InterPro" id="IPR024728">
    <property type="entry name" value="PolY_HhH_motif"/>
</dbReference>
<proteinExistence type="inferred from homology"/>
<feature type="site" description="Substrate discrimination" evidence="6">
    <location>
        <position position="15"/>
    </location>
</feature>
<keyword evidence="6" id="KW-0235">DNA replication</keyword>
<dbReference type="Pfam" id="PF00817">
    <property type="entry name" value="IMS"/>
    <property type="match status" value="1"/>
</dbReference>
<organism evidence="8 9">
    <name type="scientific">Acetatifactor muris</name>
    <dbReference type="NCBI Taxonomy" id="879566"/>
    <lineage>
        <taxon>Bacteria</taxon>
        <taxon>Bacillati</taxon>
        <taxon>Bacillota</taxon>
        <taxon>Clostridia</taxon>
        <taxon>Lachnospirales</taxon>
        <taxon>Lachnospiraceae</taxon>
        <taxon>Acetatifactor</taxon>
    </lineage>
</organism>
<comment type="catalytic activity">
    <reaction evidence="6">
        <text>DNA(n) + a 2'-deoxyribonucleoside 5'-triphosphate = DNA(n+1) + diphosphate</text>
        <dbReference type="Rhea" id="RHEA:22508"/>
        <dbReference type="Rhea" id="RHEA-COMP:17339"/>
        <dbReference type="Rhea" id="RHEA-COMP:17340"/>
        <dbReference type="ChEBI" id="CHEBI:33019"/>
        <dbReference type="ChEBI" id="CHEBI:61560"/>
        <dbReference type="ChEBI" id="CHEBI:173112"/>
        <dbReference type="EC" id="2.7.7.7"/>
    </reaction>
</comment>
<dbReference type="InterPro" id="IPR043502">
    <property type="entry name" value="DNA/RNA_pol_sf"/>
</dbReference>
<feature type="binding site" evidence="6">
    <location>
        <position position="10"/>
    </location>
    <ligand>
        <name>Mg(2+)</name>
        <dbReference type="ChEBI" id="CHEBI:18420"/>
    </ligand>
</feature>
<comment type="subunit">
    <text evidence="6">Monomer.</text>
</comment>
<evidence type="ECO:0000256" key="5">
    <source>
        <dbReference type="ARBA" id="ARBA00022932"/>
    </source>
</evidence>
<evidence type="ECO:0000256" key="6">
    <source>
        <dbReference type="HAMAP-Rule" id="MF_01113"/>
    </source>
</evidence>
<protein>
    <recommendedName>
        <fullName evidence="6">DNA polymerase IV</fullName>
        <shortName evidence="6">Pol IV</shortName>
        <ecNumber evidence="6">2.7.7.7</ecNumber>
    </recommendedName>
</protein>
<dbReference type="PANTHER" id="PTHR11076">
    <property type="entry name" value="DNA REPAIR POLYMERASE UMUC / TRANSFERASE FAMILY MEMBER"/>
    <property type="match status" value="1"/>
</dbReference>
<evidence type="ECO:0000313" key="9">
    <source>
        <dbReference type="Proteomes" id="UP000236311"/>
    </source>
</evidence>
<comment type="cofactor">
    <cofactor evidence="6">
        <name>Mg(2+)</name>
        <dbReference type="ChEBI" id="CHEBI:18420"/>
    </cofactor>
    <text evidence="6">Binds 2 magnesium ions per subunit.</text>
</comment>
<dbReference type="Gene3D" id="1.10.150.20">
    <property type="entry name" value="5' to 3' exonuclease, C-terminal subdomain"/>
    <property type="match status" value="1"/>
</dbReference>
<comment type="function">
    <text evidence="6">Poorly processive, error-prone DNA polymerase involved in untargeted mutagenesis. Copies undamaged DNA at stalled replication forks, which arise in vivo from mismatched or misaligned primer ends. These misaligned primers can be extended by PolIV. Exhibits no 3'-5' exonuclease (proofreading) activity. May be involved in translesional synthesis, in conjunction with the beta clamp from PolIII.</text>
</comment>
<dbReference type="GO" id="GO:0000287">
    <property type="term" value="F:magnesium ion binding"/>
    <property type="evidence" value="ECO:0007669"/>
    <property type="project" value="UniProtKB-UniRule"/>
</dbReference>
<evidence type="ECO:0000259" key="7">
    <source>
        <dbReference type="PROSITE" id="PS50173"/>
    </source>
</evidence>
<keyword evidence="6" id="KW-0963">Cytoplasm</keyword>
<keyword evidence="9" id="KW-1185">Reference proteome</keyword>
<sequence length="401" mass="44988">MGDRVIFHIDVNSAFLSWEAVYRLNHGETLDLRTIPSAVGGDMSKRHGVILAKSTPAKKYDVRTGEPIVDALRKCPNLTLVQPNREWYEECSQAFIGILYKYSDAVEQYSIDEAFMDMTGTQMLFGEPVKAAYALKKEVCETLGFTVNVGISSNKLLAKMAGEFEKPDKVHTLFPEEIQEKMWPLPVRELFLVGGASEQKLKRMGIRTIGELAQADPSMLKAALKKHGEAIWNYANGRDESQVEVTAADNKCYGNSVTLAADVTEAAEAKRVLLSLSETVGRRLRRDQVWIESVSVTIRFFDLRQNSHQCVLESATNITDEIYRVACRLFDELWDGTPIRLLGVQTGKVTRDGEVRQMSLFDSTDYEKLEKLDRAMDSIREKFGTGAVQRASELKNAGTKI</sequence>
<reference evidence="8 9" key="1">
    <citation type="submission" date="2018-01" db="EMBL/GenBank/DDBJ databases">
        <authorList>
            <person name="Gaut B.S."/>
            <person name="Morton B.R."/>
            <person name="Clegg M.T."/>
            <person name="Duvall M.R."/>
        </authorList>
    </citation>
    <scope>NUCLEOTIDE SEQUENCE [LARGE SCALE GENOMIC DNA]</scope>
    <source>
        <strain evidence="8">GP69</strain>
    </source>
</reference>
<dbReference type="InterPro" id="IPR001126">
    <property type="entry name" value="UmuC"/>
</dbReference>
<dbReference type="CDD" id="cd03586">
    <property type="entry name" value="PolY_Pol_IV_kappa"/>
    <property type="match status" value="1"/>
</dbReference>
<dbReference type="PANTHER" id="PTHR11076:SF35">
    <property type="entry name" value="DNA REPAIR PROTEIN HOMOLOG YOBH"/>
    <property type="match status" value="1"/>
</dbReference>
<dbReference type="GO" id="GO:0003887">
    <property type="term" value="F:DNA-directed DNA polymerase activity"/>
    <property type="evidence" value="ECO:0007669"/>
    <property type="project" value="UniProtKB-UniRule"/>
</dbReference>
<feature type="binding site" evidence="6">
    <location>
        <position position="112"/>
    </location>
    <ligand>
        <name>Mg(2+)</name>
        <dbReference type="ChEBI" id="CHEBI:18420"/>
    </ligand>
</feature>
<keyword evidence="5 6" id="KW-0239">DNA-directed DNA polymerase</keyword>
<evidence type="ECO:0000256" key="2">
    <source>
        <dbReference type="ARBA" id="ARBA00022457"/>
    </source>
</evidence>
<dbReference type="EMBL" id="OFSM01000010">
    <property type="protein sequence ID" value="SOY29516.1"/>
    <property type="molecule type" value="Genomic_DNA"/>
</dbReference>
<keyword evidence="4 6" id="KW-0227">DNA damage</keyword>
<dbReference type="AlphaFoldDB" id="A0A2K4ZGF5"/>
<evidence type="ECO:0000256" key="4">
    <source>
        <dbReference type="ARBA" id="ARBA00022763"/>
    </source>
</evidence>
<evidence type="ECO:0000256" key="3">
    <source>
        <dbReference type="ARBA" id="ARBA00022695"/>
    </source>
</evidence>
<dbReference type="GO" id="GO:0005829">
    <property type="term" value="C:cytosol"/>
    <property type="evidence" value="ECO:0007669"/>
    <property type="project" value="TreeGrafter"/>
</dbReference>
<dbReference type="Gene3D" id="3.40.1170.60">
    <property type="match status" value="1"/>
</dbReference>
<keyword evidence="6 8" id="KW-0808">Transferase</keyword>
<dbReference type="PROSITE" id="PS50173">
    <property type="entry name" value="UMUC"/>
    <property type="match status" value="1"/>
</dbReference>
<dbReference type="GO" id="GO:0009432">
    <property type="term" value="P:SOS response"/>
    <property type="evidence" value="ECO:0007669"/>
    <property type="project" value="TreeGrafter"/>
</dbReference>
<keyword evidence="2 6" id="KW-0515">Mutator protein</keyword>
<comment type="similarity">
    <text evidence="1 6">Belongs to the DNA polymerase type-Y family.</text>
</comment>
<dbReference type="GO" id="GO:0006261">
    <property type="term" value="P:DNA-templated DNA replication"/>
    <property type="evidence" value="ECO:0007669"/>
    <property type="project" value="UniProtKB-UniRule"/>
</dbReference>
<dbReference type="SUPFAM" id="SSF100879">
    <property type="entry name" value="Lesion bypass DNA polymerase (Y-family), little finger domain"/>
    <property type="match status" value="1"/>
</dbReference>
<dbReference type="Gene3D" id="3.30.1490.100">
    <property type="entry name" value="DNA polymerase, Y-family, little finger domain"/>
    <property type="match status" value="1"/>
</dbReference>
<name>A0A2K4ZGF5_9FIRM</name>
<keyword evidence="6" id="KW-0479">Metal-binding</keyword>
<gene>
    <name evidence="8" type="primary">dinB_2</name>
    <name evidence="6" type="synonym">dinB</name>
    <name evidence="8" type="ORF">AMURIS_02237</name>
</gene>
<evidence type="ECO:0000313" key="8">
    <source>
        <dbReference type="EMBL" id="SOY29516.1"/>
    </source>
</evidence>
<accession>A0A2K4ZGF5</accession>
<keyword evidence="6" id="KW-0460">Magnesium</keyword>
<dbReference type="InterPro" id="IPR022880">
    <property type="entry name" value="DNApol_IV"/>
</dbReference>
<dbReference type="InterPro" id="IPR043128">
    <property type="entry name" value="Rev_trsase/Diguanyl_cyclase"/>
</dbReference>
<feature type="domain" description="UmuC" evidence="7">
    <location>
        <begin position="6"/>
        <end position="194"/>
    </location>
</feature>
<dbReference type="InterPro" id="IPR050116">
    <property type="entry name" value="DNA_polymerase-Y"/>
</dbReference>
<dbReference type="Proteomes" id="UP000236311">
    <property type="component" value="Unassembled WGS sequence"/>
</dbReference>
<comment type="subcellular location">
    <subcellularLocation>
        <location evidence="6">Cytoplasm</location>
    </subcellularLocation>
</comment>
<dbReference type="GO" id="GO:0006281">
    <property type="term" value="P:DNA repair"/>
    <property type="evidence" value="ECO:0007669"/>
    <property type="project" value="UniProtKB-UniRule"/>
</dbReference>
<dbReference type="InterPro" id="IPR036775">
    <property type="entry name" value="DNA_pol_Y-fam_lit_finger_sf"/>
</dbReference>
<dbReference type="EC" id="2.7.7.7" evidence="6"/>
<keyword evidence="6" id="KW-0234">DNA repair</keyword>
<keyword evidence="6" id="KW-0238">DNA-binding</keyword>
<evidence type="ECO:0000256" key="1">
    <source>
        <dbReference type="ARBA" id="ARBA00010945"/>
    </source>
</evidence>
<dbReference type="OrthoDB" id="9808813at2"/>